<feature type="region of interest" description="Disordered" evidence="1">
    <location>
        <begin position="1"/>
        <end position="33"/>
    </location>
</feature>
<name>A0AAD5LWP7_PYTIN</name>
<sequence>MKLIRTAPPPLVKPAEKRPRIEAARPAEDRARPRASDAAFHSVLSMGVFRFLSLEEATAVFHTCRALRFDAPLVVSCVLALPEVTPLFRRFDNAAVAEQRLFAFPSHGRWASQLEGSASPAQPAQVVSTAAFLKKRVLRWCFVYAPSSAPGHDDVLCSVRPVLMPLAQFLDPSLDPPTRWTRRLVTDALNEFCENGGDAFFDDKSAAESRFATHWDSIYVDRVSGRVSCRLCDAVRDSVALYKRQVELGLRQYGQVLRHMQTQWQAAGPKTIEELQALTEALHAKYFPPNAYIRPECLQWPESRLLRHICEHGSFQAWQIGDTRARGISTVEALLRAVSFKYQHQCRTFYQPLKKILHAKCQAVGRIPHAVLRNLHRLRAKEGSSKRPEVDDDEDNNASDGERHELVGGIDSVSGIFCGVHLTFRLNDDVLLAN</sequence>
<evidence type="ECO:0000313" key="2">
    <source>
        <dbReference type="EMBL" id="KAJ0394504.1"/>
    </source>
</evidence>
<feature type="region of interest" description="Disordered" evidence="1">
    <location>
        <begin position="382"/>
        <end position="404"/>
    </location>
</feature>
<evidence type="ECO:0000313" key="3">
    <source>
        <dbReference type="Proteomes" id="UP001209570"/>
    </source>
</evidence>
<reference evidence="2" key="1">
    <citation type="submission" date="2021-12" db="EMBL/GenBank/DDBJ databases">
        <title>Prjna785345.</title>
        <authorList>
            <person name="Rujirawat T."/>
            <person name="Krajaejun T."/>
        </authorList>
    </citation>
    <scope>NUCLEOTIDE SEQUENCE</scope>
    <source>
        <strain evidence="2">Pi057C3</strain>
    </source>
</reference>
<proteinExistence type="predicted"/>
<organism evidence="2 3">
    <name type="scientific">Pythium insidiosum</name>
    <name type="common">Pythiosis disease agent</name>
    <dbReference type="NCBI Taxonomy" id="114742"/>
    <lineage>
        <taxon>Eukaryota</taxon>
        <taxon>Sar</taxon>
        <taxon>Stramenopiles</taxon>
        <taxon>Oomycota</taxon>
        <taxon>Peronosporomycetes</taxon>
        <taxon>Pythiales</taxon>
        <taxon>Pythiaceae</taxon>
        <taxon>Pythium</taxon>
    </lineage>
</organism>
<dbReference type="AlphaFoldDB" id="A0AAD5LWP7"/>
<gene>
    <name evidence="2" type="ORF">P43SY_003928</name>
</gene>
<dbReference type="EMBL" id="JAKCXM010000406">
    <property type="protein sequence ID" value="KAJ0394504.1"/>
    <property type="molecule type" value="Genomic_DNA"/>
</dbReference>
<keyword evidence="3" id="KW-1185">Reference proteome</keyword>
<protein>
    <submittedName>
        <fullName evidence="2">Uncharacterized protein</fullName>
    </submittedName>
</protein>
<dbReference type="Proteomes" id="UP001209570">
    <property type="component" value="Unassembled WGS sequence"/>
</dbReference>
<evidence type="ECO:0000256" key="1">
    <source>
        <dbReference type="SAM" id="MobiDB-lite"/>
    </source>
</evidence>
<accession>A0AAD5LWP7</accession>
<feature type="compositionally biased region" description="Basic and acidic residues" evidence="1">
    <location>
        <begin position="14"/>
        <end position="33"/>
    </location>
</feature>
<comment type="caution">
    <text evidence="2">The sequence shown here is derived from an EMBL/GenBank/DDBJ whole genome shotgun (WGS) entry which is preliminary data.</text>
</comment>